<evidence type="ECO:0000313" key="2">
    <source>
        <dbReference type="Proteomes" id="UP000822688"/>
    </source>
</evidence>
<dbReference type="AlphaFoldDB" id="A0A8T0HU00"/>
<comment type="caution">
    <text evidence="1">The sequence shown here is derived from an EMBL/GenBank/DDBJ whole genome shotgun (WGS) entry which is preliminary data.</text>
</comment>
<proteinExistence type="predicted"/>
<dbReference type="EMBL" id="CM026426">
    <property type="protein sequence ID" value="KAG0573993.1"/>
    <property type="molecule type" value="Genomic_DNA"/>
</dbReference>
<accession>A0A8T0HU00</accession>
<dbReference type="Proteomes" id="UP000822688">
    <property type="component" value="Chromosome V"/>
</dbReference>
<evidence type="ECO:0000313" key="1">
    <source>
        <dbReference type="EMBL" id="KAG0573993.1"/>
    </source>
</evidence>
<reference evidence="1" key="1">
    <citation type="submission" date="2020-06" db="EMBL/GenBank/DDBJ databases">
        <title>WGS assembly of Ceratodon purpureus strain R40.</title>
        <authorList>
            <person name="Carey S.B."/>
            <person name="Jenkins J."/>
            <person name="Shu S."/>
            <person name="Lovell J.T."/>
            <person name="Sreedasyam A."/>
            <person name="Maumus F."/>
            <person name="Tiley G.P."/>
            <person name="Fernandez-Pozo N."/>
            <person name="Barry K."/>
            <person name="Chen C."/>
            <person name="Wang M."/>
            <person name="Lipzen A."/>
            <person name="Daum C."/>
            <person name="Saski C.A."/>
            <person name="Payton A.C."/>
            <person name="Mcbreen J.C."/>
            <person name="Conrad R.E."/>
            <person name="Kollar L.M."/>
            <person name="Olsson S."/>
            <person name="Huttunen S."/>
            <person name="Landis J.B."/>
            <person name="Wickett N.J."/>
            <person name="Johnson M.G."/>
            <person name="Rensing S.A."/>
            <person name="Grimwood J."/>
            <person name="Schmutz J."/>
            <person name="Mcdaniel S.F."/>
        </authorList>
    </citation>
    <scope>NUCLEOTIDE SEQUENCE</scope>
    <source>
        <strain evidence="1">R40</strain>
    </source>
</reference>
<protein>
    <submittedName>
        <fullName evidence="1">Uncharacterized protein</fullName>
    </submittedName>
</protein>
<organism evidence="1 2">
    <name type="scientific">Ceratodon purpureus</name>
    <name type="common">Fire moss</name>
    <name type="synonym">Dicranum purpureum</name>
    <dbReference type="NCBI Taxonomy" id="3225"/>
    <lineage>
        <taxon>Eukaryota</taxon>
        <taxon>Viridiplantae</taxon>
        <taxon>Streptophyta</taxon>
        <taxon>Embryophyta</taxon>
        <taxon>Bryophyta</taxon>
        <taxon>Bryophytina</taxon>
        <taxon>Bryopsida</taxon>
        <taxon>Dicranidae</taxon>
        <taxon>Pseudoditrichales</taxon>
        <taxon>Ditrichaceae</taxon>
        <taxon>Ceratodon</taxon>
    </lineage>
</organism>
<gene>
    <name evidence="1" type="ORF">KC19_VG226900</name>
</gene>
<name>A0A8T0HU00_CERPU</name>
<sequence length="126" mass="13919">MFSAGVSVFTTNGGGIVGPVLPFMEMLRTSSIFTGANQSFRRFMPHVHFRWPFSALSFTSSSACGLSSTVLSIAVTYHVICDNVLWGDYDTNCNAALVPTQHSLLLKFSFSYPVLLLCTLYNSYRK</sequence>
<keyword evidence="2" id="KW-1185">Reference proteome</keyword>